<evidence type="ECO:0000313" key="2">
    <source>
        <dbReference type="Proteomes" id="UP000070513"/>
    </source>
</evidence>
<sequence length="286" mass="31452">MSDIGRWGVVDPLAETSRAWSPYRYAYNNPLTFIDPDGRKETKSSLDTMLELGGSWKNTGSGFSNGRITLGYDTPGVDSPAVGSDMLDFTLGKEYFKGIDFSQFGLNDLGPGNPIRKYLQQKTKSYFGAIESIDQYQLDHSNWTDEYQGTMEFLGNLKDYFDSAGDNLGGAGYGTLAIDNLKTIKDIVDKFKGFNPSLGSVAGAIVGVIGTSIKSEGDRFGQIMDIYKNADYRYDQLHKKNPMLDKGVTVNINVVIGTNGGGYTNISIYDISTHRYLSGGKIVHRK</sequence>
<evidence type="ECO:0000313" key="1">
    <source>
        <dbReference type="EMBL" id="KXH80463.1"/>
    </source>
</evidence>
<organism evidence="1 2">
    <name type="scientific">Chryseobacterium kwangjuense</name>
    <dbReference type="NCBI Taxonomy" id="267125"/>
    <lineage>
        <taxon>Bacteria</taxon>
        <taxon>Pseudomonadati</taxon>
        <taxon>Bacteroidota</taxon>
        <taxon>Flavobacteriia</taxon>
        <taxon>Flavobacteriales</taxon>
        <taxon>Weeksellaceae</taxon>
        <taxon>Chryseobacterium group</taxon>
        <taxon>Chryseobacterium</taxon>
    </lineage>
</organism>
<reference evidence="2" key="1">
    <citation type="submission" date="2015-12" db="EMBL/GenBank/DDBJ databases">
        <title>Genome sequence of a biocontrol rhizobacterium Chryseobacterium kwangjuense strain KJ1R5 isolated from pepper (Capsicum annuum L.).</title>
        <authorList>
            <person name="Jeong J.-J."/>
            <person name="Park H."/>
            <person name="Mannaa M."/>
            <person name="Sang M.K."/>
            <person name="Choi I.-G."/>
            <person name="Kim K.D."/>
        </authorList>
    </citation>
    <scope>NUCLEOTIDE SEQUENCE [LARGE SCALE GENOMIC DNA]</scope>
    <source>
        <strain evidence="2">KJ1R5</strain>
    </source>
</reference>
<comment type="caution">
    <text evidence="1">The sequence shown here is derived from an EMBL/GenBank/DDBJ whole genome shotgun (WGS) entry which is preliminary data.</text>
</comment>
<reference evidence="1 2" key="2">
    <citation type="journal article" date="2016" name="Genome Announc.">
        <title>Draft Genome Sequence of a Biocontrol Rhizobacterium, Chryseobacterium kwangjuense Strain KJ1R5, Isolated from Pepper (Capsicum annuum).</title>
        <authorList>
            <person name="Jeong J.J."/>
            <person name="Park H."/>
            <person name="Park B.H."/>
            <person name="Mannaa M."/>
            <person name="Sang M.K."/>
            <person name="Choi I.G."/>
            <person name="Kim K.D."/>
        </authorList>
    </citation>
    <scope>NUCLEOTIDE SEQUENCE [LARGE SCALE GENOMIC DNA]</scope>
    <source>
        <strain evidence="1 2">KJ1R5</strain>
    </source>
</reference>
<name>A0A135W6B6_9FLAO</name>
<dbReference type="EMBL" id="LPUR01000017">
    <property type="protein sequence ID" value="KXH80463.1"/>
    <property type="molecule type" value="Genomic_DNA"/>
</dbReference>
<gene>
    <name evidence="1" type="ORF">AU378_18875</name>
</gene>
<evidence type="ECO:0008006" key="3">
    <source>
        <dbReference type="Google" id="ProtNLM"/>
    </source>
</evidence>
<dbReference type="AlphaFoldDB" id="A0A135W6B6"/>
<protein>
    <recommendedName>
        <fullName evidence="3">RHS repeat-associated core domain-containing protein</fullName>
    </recommendedName>
</protein>
<accession>A0A135W6B6</accession>
<proteinExistence type="predicted"/>
<dbReference type="Proteomes" id="UP000070513">
    <property type="component" value="Unassembled WGS sequence"/>
</dbReference>
<dbReference type="Gene3D" id="2.180.10.10">
    <property type="entry name" value="RHS repeat-associated core"/>
    <property type="match status" value="1"/>
</dbReference>